<dbReference type="GO" id="GO:0009117">
    <property type="term" value="P:nucleotide metabolic process"/>
    <property type="evidence" value="ECO:0007669"/>
    <property type="project" value="UniProtKB-KW"/>
</dbReference>
<dbReference type="PIRSF" id="PIRSF006305">
    <property type="entry name" value="Maf"/>
    <property type="match status" value="1"/>
</dbReference>
<comment type="subcellular location">
    <subcellularLocation>
        <location evidence="3">Cytoplasm</location>
    </subcellularLocation>
</comment>
<comment type="caution">
    <text evidence="3">Lacks conserved residue(s) required for the propagation of feature annotation.</text>
</comment>
<dbReference type="Pfam" id="PF02545">
    <property type="entry name" value="Maf"/>
    <property type="match status" value="1"/>
</dbReference>
<protein>
    <recommendedName>
        <fullName evidence="3">Nucleoside triphosphate pyrophosphatase</fullName>
        <ecNumber evidence="3">3.6.1.9</ecNumber>
    </recommendedName>
    <alternativeName>
        <fullName evidence="3">Nucleotide pyrophosphatase</fullName>
        <shortName evidence="3">Nucleotide PPase</shortName>
    </alternativeName>
</protein>
<dbReference type="HAMAP" id="MF_00528">
    <property type="entry name" value="Maf"/>
    <property type="match status" value="1"/>
</dbReference>
<comment type="cofactor">
    <cofactor evidence="1 3">
        <name>a divalent metal cation</name>
        <dbReference type="ChEBI" id="CHEBI:60240"/>
    </cofactor>
</comment>
<evidence type="ECO:0000256" key="2">
    <source>
        <dbReference type="ARBA" id="ARBA00022801"/>
    </source>
</evidence>
<accession>A0A916TB09</accession>
<dbReference type="Proteomes" id="UP000636793">
    <property type="component" value="Unassembled WGS sequence"/>
</dbReference>
<evidence type="ECO:0000256" key="1">
    <source>
        <dbReference type="ARBA" id="ARBA00001968"/>
    </source>
</evidence>
<keyword evidence="5" id="KW-1185">Reference proteome</keyword>
<dbReference type="GO" id="GO:0047429">
    <property type="term" value="F:nucleoside triphosphate diphosphatase activity"/>
    <property type="evidence" value="ECO:0007669"/>
    <property type="project" value="UniProtKB-EC"/>
</dbReference>
<dbReference type="Gene3D" id="3.90.950.10">
    <property type="match status" value="1"/>
</dbReference>
<comment type="catalytic activity">
    <reaction evidence="3">
        <text>a 2'-deoxyribonucleoside 5'-triphosphate + H2O = a 2'-deoxyribonucleoside 5'-phosphate + diphosphate + H(+)</text>
        <dbReference type="Rhea" id="RHEA:44644"/>
        <dbReference type="ChEBI" id="CHEBI:15377"/>
        <dbReference type="ChEBI" id="CHEBI:15378"/>
        <dbReference type="ChEBI" id="CHEBI:33019"/>
        <dbReference type="ChEBI" id="CHEBI:61560"/>
        <dbReference type="ChEBI" id="CHEBI:65317"/>
        <dbReference type="EC" id="3.6.1.9"/>
    </reaction>
</comment>
<comment type="function">
    <text evidence="3">Nucleoside triphosphate pyrophosphatase. May have a dual role in cell division arrest and in preventing the incorporation of modified nucleotides into cellular nucleic acids.</text>
</comment>
<proteinExistence type="inferred from homology"/>
<keyword evidence="3" id="KW-0546">Nucleotide metabolism</keyword>
<keyword evidence="2 3" id="KW-0378">Hydrolase</keyword>
<comment type="catalytic activity">
    <reaction evidence="3">
        <text>a ribonucleoside 5'-triphosphate + H2O = a ribonucleoside 5'-phosphate + diphosphate + H(+)</text>
        <dbReference type="Rhea" id="RHEA:23996"/>
        <dbReference type="ChEBI" id="CHEBI:15377"/>
        <dbReference type="ChEBI" id="CHEBI:15378"/>
        <dbReference type="ChEBI" id="CHEBI:33019"/>
        <dbReference type="ChEBI" id="CHEBI:58043"/>
        <dbReference type="ChEBI" id="CHEBI:61557"/>
        <dbReference type="EC" id="3.6.1.9"/>
    </reaction>
</comment>
<dbReference type="GO" id="GO:0005737">
    <property type="term" value="C:cytoplasm"/>
    <property type="evidence" value="ECO:0007669"/>
    <property type="project" value="UniProtKB-SubCell"/>
</dbReference>
<evidence type="ECO:0000256" key="3">
    <source>
        <dbReference type="HAMAP-Rule" id="MF_00528"/>
    </source>
</evidence>
<feature type="active site" description="Proton acceptor" evidence="3">
    <location>
        <position position="115"/>
    </location>
</feature>
<evidence type="ECO:0000313" key="4">
    <source>
        <dbReference type="EMBL" id="GGB38608.1"/>
    </source>
</evidence>
<dbReference type="InterPro" id="IPR029001">
    <property type="entry name" value="ITPase-like_fam"/>
</dbReference>
<dbReference type="PANTHER" id="PTHR43213:SF5">
    <property type="entry name" value="BIFUNCTIONAL DTTP_UTP PYROPHOSPHATASE_METHYLTRANSFERASE PROTEIN-RELATED"/>
    <property type="match status" value="1"/>
</dbReference>
<reference evidence="4" key="1">
    <citation type="journal article" date="2014" name="Int. J. Syst. Evol. Microbiol.">
        <title>Complete genome sequence of Corynebacterium casei LMG S-19264T (=DSM 44701T), isolated from a smear-ripened cheese.</title>
        <authorList>
            <consortium name="US DOE Joint Genome Institute (JGI-PGF)"/>
            <person name="Walter F."/>
            <person name="Albersmeier A."/>
            <person name="Kalinowski J."/>
            <person name="Ruckert C."/>
        </authorList>
    </citation>
    <scope>NUCLEOTIDE SEQUENCE</scope>
    <source>
        <strain evidence="4">CGMCC 1.15085</strain>
    </source>
</reference>
<comment type="similarity">
    <text evidence="3">Belongs to the Maf family.</text>
</comment>
<comment type="caution">
    <text evidence="4">The sequence shown here is derived from an EMBL/GenBank/DDBJ whole genome shotgun (WGS) entry which is preliminary data.</text>
</comment>
<dbReference type="CDD" id="cd00555">
    <property type="entry name" value="Maf"/>
    <property type="match status" value="1"/>
</dbReference>
<reference evidence="4" key="2">
    <citation type="submission" date="2020-09" db="EMBL/GenBank/DDBJ databases">
        <authorList>
            <person name="Sun Q."/>
            <person name="Zhou Y."/>
        </authorList>
    </citation>
    <scope>NUCLEOTIDE SEQUENCE</scope>
    <source>
        <strain evidence="4">CGMCC 1.15085</strain>
    </source>
</reference>
<dbReference type="PANTHER" id="PTHR43213">
    <property type="entry name" value="BIFUNCTIONAL DTTP/UTP PYROPHOSPHATASE/METHYLTRANSFERASE PROTEIN-RELATED"/>
    <property type="match status" value="1"/>
</dbReference>
<dbReference type="NCBIfam" id="TIGR00172">
    <property type="entry name" value="maf"/>
    <property type="match status" value="1"/>
</dbReference>
<name>A0A916TB09_9MICO</name>
<dbReference type="AlphaFoldDB" id="A0A916TB09"/>
<sequence length="244" mass="25562">MAESLNAARRLSMSSADFLTAERRVAAPLPISLSVVTVDLVLASASPARLTTLRSAGVEPEVIVSDVDERAVIAAAEEGLGATLAADDVALLLARAKCEAVASDTDADALVLGCDSVLEFEDATFGKPADAAEAIDRWRQMRGRSGSLHTGHWLVDGREESTGATFGVVASTVVHFADLTDAEIEAYVGTGEPLHVAGAFTIDGLGGPFVRRIEGDHHNVVGLSLPVLREMLGEVGVTFDQLRD</sequence>
<dbReference type="SUPFAM" id="SSF52972">
    <property type="entry name" value="ITPase-like"/>
    <property type="match status" value="1"/>
</dbReference>
<dbReference type="EC" id="3.6.1.9" evidence="3"/>
<dbReference type="InterPro" id="IPR003697">
    <property type="entry name" value="Maf-like"/>
</dbReference>
<gene>
    <name evidence="4" type="ORF">GCM10011492_31710</name>
</gene>
<dbReference type="EMBL" id="BMHI01000005">
    <property type="protein sequence ID" value="GGB38608.1"/>
    <property type="molecule type" value="Genomic_DNA"/>
</dbReference>
<organism evidence="4 5">
    <name type="scientific">Flexivirga endophytica</name>
    <dbReference type="NCBI Taxonomy" id="1849103"/>
    <lineage>
        <taxon>Bacteria</taxon>
        <taxon>Bacillati</taxon>
        <taxon>Actinomycetota</taxon>
        <taxon>Actinomycetes</taxon>
        <taxon>Micrococcales</taxon>
        <taxon>Dermacoccaceae</taxon>
        <taxon>Flexivirga</taxon>
    </lineage>
</organism>
<keyword evidence="3" id="KW-0963">Cytoplasm</keyword>
<evidence type="ECO:0000313" key="5">
    <source>
        <dbReference type="Proteomes" id="UP000636793"/>
    </source>
</evidence>